<sequence>MFETIYLVYAFGNSAIKMSKKILLIFVFIIFVIFSIVAFIFLYYNRPPYRSLIIDPLYHFETQEKIVALTFDDGPSETWTPLLLDLLEKYEVKATFFMIGENIEKFPDVAKSVYEKGHEIGSHSYNHKRMIFKTPGFIRSDLEKTDRIIKDLGVSEVKSYRPPYGDKMILLPLELKKQGKTLVTFDVQAMSEYQRENQDSSMISREILDQIEPGSIIVMHDGRGYNSTTFLKAVEEIIVELKTEGYRFVKVQEGISL</sequence>
<dbReference type="Proteomes" id="UP000034581">
    <property type="component" value="Unassembled WGS sequence"/>
</dbReference>
<keyword evidence="1" id="KW-1133">Transmembrane helix</keyword>
<gene>
    <name evidence="3" type="ORF">UR67_C0007G0095</name>
</gene>
<dbReference type="GO" id="GO:0005975">
    <property type="term" value="P:carbohydrate metabolic process"/>
    <property type="evidence" value="ECO:0007669"/>
    <property type="project" value="InterPro"/>
</dbReference>
<dbReference type="AlphaFoldDB" id="A0A0G0E2H1"/>
<evidence type="ECO:0000313" key="3">
    <source>
        <dbReference type="EMBL" id="KKP69390.1"/>
    </source>
</evidence>
<evidence type="ECO:0000256" key="1">
    <source>
        <dbReference type="SAM" id="Phobius"/>
    </source>
</evidence>
<dbReference type="Pfam" id="PF01522">
    <property type="entry name" value="Polysacc_deac_1"/>
    <property type="match status" value="1"/>
</dbReference>
<evidence type="ECO:0000313" key="4">
    <source>
        <dbReference type="Proteomes" id="UP000034581"/>
    </source>
</evidence>
<dbReference type="EMBL" id="LBQB01000007">
    <property type="protein sequence ID" value="KKP69390.1"/>
    <property type="molecule type" value="Genomic_DNA"/>
</dbReference>
<evidence type="ECO:0000259" key="2">
    <source>
        <dbReference type="PROSITE" id="PS51677"/>
    </source>
</evidence>
<keyword evidence="1" id="KW-0472">Membrane</keyword>
<feature type="domain" description="NodB homology" evidence="2">
    <location>
        <begin position="65"/>
        <end position="249"/>
    </location>
</feature>
<dbReference type="STRING" id="1618350.UR67_C0007G0095"/>
<dbReference type="Gene3D" id="3.20.20.370">
    <property type="entry name" value="Glycoside hydrolase/deacetylase"/>
    <property type="match status" value="1"/>
</dbReference>
<name>A0A0G0E2H1_UNCC3</name>
<keyword evidence="1" id="KW-0812">Transmembrane</keyword>
<dbReference type="PANTHER" id="PTHR10587">
    <property type="entry name" value="GLYCOSYL TRANSFERASE-RELATED"/>
    <property type="match status" value="1"/>
</dbReference>
<dbReference type="PANTHER" id="PTHR10587:SF125">
    <property type="entry name" value="POLYSACCHARIDE DEACETYLASE YHEN-RELATED"/>
    <property type="match status" value="1"/>
</dbReference>
<dbReference type="InterPro" id="IPR011330">
    <property type="entry name" value="Glyco_hydro/deAcase_b/a-brl"/>
</dbReference>
<dbReference type="InterPro" id="IPR050248">
    <property type="entry name" value="Polysacc_deacetylase_ArnD"/>
</dbReference>
<dbReference type="PROSITE" id="PS51677">
    <property type="entry name" value="NODB"/>
    <property type="match status" value="1"/>
</dbReference>
<accession>A0A0G0E2H1</accession>
<dbReference type="GO" id="GO:0016810">
    <property type="term" value="F:hydrolase activity, acting on carbon-nitrogen (but not peptide) bonds"/>
    <property type="evidence" value="ECO:0007669"/>
    <property type="project" value="InterPro"/>
</dbReference>
<feature type="transmembrane region" description="Helical" evidence="1">
    <location>
        <begin position="22"/>
        <end position="44"/>
    </location>
</feature>
<dbReference type="InterPro" id="IPR002509">
    <property type="entry name" value="NODB_dom"/>
</dbReference>
<reference evidence="3 4" key="1">
    <citation type="journal article" date="2015" name="Nature">
        <title>rRNA introns, odd ribosomes, and small enigmatic genomes across a large radiation of phyla.</title>
        <authorList>
            <person name="Brown C.T."/>
            <person name="Hug L.A."/>
            <person name="Thomas B.C."/>
            <person name="Sharon I."/>
            <person name="Castelle C.J."/>
            <person name="Singh A."/>
            <person name="Wilkins M.J."/>
            <person name="Williams K.H."/>
            <person name="Banfield J.F."/>
        </authorList>
    </citation>
    <scope>NUCLEOTIDE SEQUENCE [LARGE SCALE GENOMIC DNA]</scope>
</reference>
<protein>
    <submittedName>
        <fullName evidence="3">Polysaccharide deacetylase domain containing protein</fullName>
    </submittedName>
</protein>
<comment type="caution">
    <text evidence="3">The sequence shown here is derived from an EMBL/GenBank/DDBJ whole genome shotgun (WGS) entry which is preliminary data.</text>
</comment>
<proteinExistence type="predicted"/>
<dbReference type="SUPFAM" id="SSF88713">
    <property type="entry name" value="Glycoside hydrolase/deacetylase"/>
    <property type="match status" value="1"/>
</dbReference>
<organism evidence="3 4">
    <name type="scientific">candidate division CPR3 bacterium GW2011_GWF2_35_18</name>
    <dbReference type="NCBI Taxonomy" id="1618350"/>
    <lineage>
        <taxon>Bacteria</taxon>
        <taxon>Bacteria division CPR3</taxon>
    </lineage>
</organism>